<keyword evidence="1" id="KW-0812">Transmembrane</keyword>
<accession>A0A1I8C216</accession>
<evidence type="ECO:0000256" key="1">
    <source>
        <dbReference type="SAM" id="Phobius"/>
    </source>
</evidence>
<dbReference type="WBParaSite" id="MhA1_Contig958.frz3.gene6">
    <property type="protein sequence ID" value="MhA1_Contig958.frz3.gene6"/>
    <property type="gene ID" value="MhA1_Contig958.frz3.gene6"/>
</dbReference>
<dbReference type="AlphaFoldDB" id="A0A1I8C216"/>
<keyword evidence="2" id="KW-1185">Reference proteome</keyword>
<feature type="transmembrane region" description="Helical" evidence="1">
    <location>
        <begin position="29"/>
        <end position="50"/>
    </location>
</feature>
<reference evidence="3" key="1">
    <citation type="submission" date="2016-11" db="UniProtKB">
        <authorList>
            <consortium name="WormBaseParasite"/>
        </authorList>
    </citation>
    <scope>IDENTIFICATION</scope>
</reference>
<organism evidence="2 3">
    <name type="scientific">Meloidogyne hapla</name>
    <name type="common">Root-knot nematode worm</name>
    <dbReference type="NCBI Taxonomy" id="6305"/>
    <lineage>
        <taxon>Eukaryota</taxon>
        <taxon>Metazoa</taxon>
        <taxon>Ecdysozoa</taxon>
        <taxon>Nematoda</taxon>
        <taxon>Chromadorea</taxon>
        <taxon>Rhabditida</taxon>
        <taxon>Tylenchina</taxon>
        <taxon>Tylenchomorpha</taxon>
        <taxon>Tylenchoidea</taxon>
        <taxon>Meloidogynidae</taxon>
        <taxon>Meloidogyninae</taxon>
        <taxon>Meloidogyne</taxon>
    </lineage>
</organism>
<dbReference type="Proteomes" id="UP000095281">
    <property type="component" value="Unplaced"/>
</dbReference>
<keyword evidence="1" id="KW-1133">Transmembrane helix</keyword>
<name>A0A1I8C216_MELHA</name>
<protein>
    <submittedName>
        <fullName evidence="3">G_PROTEIN_RECEP_F1_2 domain-containing protein</fullName>
    </submittedName>
</protein>
<evidence type="ECO:0000313" key="2">
    <source>
        <dbReference type="Proteomes" id="UP000095281"/>
    </source>
</evidence>
<keyword evidence="1" id="KW-0472">Membrane</keyword>
<evidence type="ECO:0000313" key="3">
    <source>
        <dbReference type="WBParaSite" id="MhA1_Contig958.frz3.gene6"/>
    </source>
</evidence>
<sequence length="53" mass="6154">MSETSNVNNTLYNNHLSIQFYFDLFSPAFIKWIICLPGIVNNLALICVTFREK</sequence>
<proteinExistence type="predicted"/>